<protein>
    <submittedName>
        <fullName evidence="4">Glycosyl transferase</fullName>
    </submittedName>
</protein>
<evidence type="ECO:0000313" key="4">
    <source>
        <dbReference type="EMBL" id="MBN8205699.1"/>
    </source>
</evidence>
<sequence length="434" mass="48377">MRMTRPHLLYTAWSFPPSRAGGVYRALATVNAFVDAGWDVTVLTVPRSIFVDSTGADFRLEEQVRPGVVVVRDEPNVPAYQNDIGRWPWSRARHTELFKLADLRRDFLHFPEPNYGRWRPSLERAAERIHREHRVDLAIGTANPHVDFIPGWHLHRRFGVPYVMDYRDAWQLDVFTGRKLITALPIVDRWEARLMADAAEIWFVNEPIRQWHEAKHPESASRMKVVANGFEEYGDSLAVPVRPGRDAGLVFGYIGTITDKVPFRELVDGWAIARERGGDMATARLELRGYLGHFGTVSERLQADLDRARGLGITYAGPVSKADIARAYEGFDALVLALGTGRYVTSGKVYEYAATGLPIAAIHDPGNAATDVLKGTPVHVPIDAVTPAAIATALEETARMAASQTVEERRAAQNAAARYSRTAQLAPRIDALRP</sequence>
<evidence type="ECO:0000256" key="1">
    <source>
        <dbReference type="ARBA" id="ARBA00022676"/>
    </source>
</evidence>
<gene>
    <name evidence="4" type="ORF">JF543_06965</name>
</gene>
<feature type="domain" description="Glycosyltransferase subfamily 4-like N-terminal" evidence="3">
    <location>
        <begin position="21"/>
        <end position="229"/>
    </location>
</feature>
<dbReference type="SUPFAM" id="SSF53756">
    <property type="entry name" value="UDP-Glycosyltransferase/glycogen phosphorylase"/>
    <property type="match status" value="1"/>
</dbReference>
<dbReference type="EMBL" id="JAEMWU010000001">
    <property type="protein sequence ID" value="MBN8205699.1"/>
    <property type="molecule type" value="Genomic_DNA"/>
</dbReference>
<evidence type="ECO:0000256" key="2">
    <source>
        <dbReference type="ARBA" id="ARBA00022679"/>
    </source>
</evidence>
<keyword evidence="2 4" id="KW-0808">Transferase</keyword>
<organism evidence="4 5">
    <name type="scientific">Microbacterium esteraromaticum</name>
    <dbReference type="NCBI Taxonomy" id="57043"/>
    <lineage>
        <taxon>Bacteria</taxon>
        <taxon>Bacillati</taxon>
        <taxon>Actinomycetota</taxon>
        <taxon>Actinomycetes</taxon>
        <taxon>Micrococcales</taxon>
        <taxon>Microbacteriaceae</taxon>
        <taxon>Microbacterium</taxon>
    </lineage>
</organism>
<proteinExistence type="predicted"/>
<keyword evidence="1" id="KW-0328">Glycosyltransferase</keyword>
<evidence type="ECO:0000313" key="5">
    <source>
        <dbReference type="Proteomes" id="UP000664385"/>
    </source>
</evidence>
<dbReference type="InterPro" id="IPR028098">
    <property type="entry name" value="Glyco_trans_4-like_N"/>
</dbReference>
<name>A0A939DWI2_9MICO</name>
<accession>A0A939DWI2</accession>
<dbReference type="Proteomes" id="UP000664385">
    <property type="component" value="Unassembled WGS sequence"/>
</dbReference>
<dbReference type="GO" id="GO:0016757">
    <property type="term" value="F:glycosyltransferase activity"/>
    <property type="evidence" value="ECO:0007669"/>
    <property type="project" value="UniProtKB-KW"/>
</dbReference>
<evidence type="ECO:0000259" key="3">
    <source>
        <dbReference type="Pfam" id="PF13579"/>
    </source>
</evidence>
<dbReference type="AlphaFoldDB" id="A0A939DWI2"/>
<dbReference type="Gene3D" id="3.40.50.2000">
    <property type="entry name" value="Glycogen Phosphorylase B"/>
    <property type="match status" value="2"/>
</dbReference>
<comment type="caution">
    <text evidence="4">The sequence shown here is derived from an EMBL/GenBank/DDBJ whole genome shotgun (WGS) entry which is preliminary data.</text>
</comment>
<reference evidence="4" key="1">
    <citation type="submission" date="2020-12" db="EMBL/GenBank/DDBJ databases">
        <title>PHA producing bacteria isolated from mangrove.</title>
        <authorList>
            <person name="Zheng W."/>
            <person name="Yu S."/>
            <person name="Huang Y."/>
        </authorList>
    </citation>
    <scope>NUCLEOTIDE SEQUENCE</scope>
    <source>
        <strain evidence="4">GN8-5</strain>
    </source>
</reference>
<dbReference type="Pfam" id="PF13579">
    <property type="entry name" value="Glyco_trans_4_4"/>
    <property type="match status" value="1"/>
</dbReference>